<reference evidence="2 3" key="1">
    <citation type="submission" date="2014-10" db="EMBL/GenBank/DDBJ databases">
        <title>Draft genome of the hookworm Ancylostoma caninum.</title>
        <authorList>
            <person name="Mitreva M."/>
        </authorList>
    </citation>
    <scope>NUCLEOTIDE SEQUENCE [LARGE SCALE GENOMIC DNA]</scope>
    <source>
        <strain evidence="2 3">Baltimore</strain>
    </source>
</reference>
<feature type="transmembrane region" description="Helical" evidence="1">
    <location>
        <begin position="27"/>
        <end position="49"/>
    </location>
</feature>
<dbReference type="AlphaFoldDB" id="A0A368GZS6"/>
<protein>
    <recommendedName>
        <fullName evidence="4">G-protein coupled receptors family 1 profile domain-containing protein</fullName>
    </recommendedName>
</protein>
<name>A0A368GZS6_ANCCA</name>
<keyword evidence="1" id="KW-0812">Transmembrane</keyword>
<proteinExistence type="predicted"/>
<organism evidence="2 3">
    <name type="scientific">Ancylostoma caninum</name>
    <name type="common">Dog hookworm</name>
    <dbReference type="NCBI Taxonomy" id="29170"/>
    <lineage>
        <taxon>Eukaryota</taxon>
        <taxon>Metazoa</taxon>
        <taxon>Ecdysozoa</taxon>
        <taxon>Nematoda</taxon>
        <taxon>Chromadorea</taxon>
        <taxon>Rhabditida</taxon>
        <taxon>Rhabditina</taxon>
        <taxon>Rhabditomorpha</taxon>
        <taxon>Strongyloidea</taxon>
        <taxon>Ancylostomatidae</taxon>
        <taxon>Ancylostomatinae</taxon>
        <taxon>Ancylostoma</taxon>
    </lineage>
</organism>
<dbReference type="Proteomes" id="UP000252519">
    <property type="component" value="Unassembled WGS sequence"/>
</dbReference>
<keyword evidence="3" id="KW-1185">Reference proteome</keyword>
<dbReference type="EMBL" id="JOJR01000046">
    <property type="protein sequence ID" value="RCN48500.1"/>
    <property type="molecule type" value="Genomic_DNA"/>
</dbReference>
<evidence type="ECO:0008006" key="4">
    <source>
        <dbReference type="Google" id="ProtNLM"/>
    </source>
</evidence>
<accession>A0A368GZS6</accession>
<evidence type="ECO:0000256" key="1">
    <source>
        <dbReference type="SAM" id="Phobius"/>
    </source>
</evidence>
<keyword evidence="1" id="KW-1133">Transmembrane helix</keyword>
<sequence>MPNQQLVTPHSYEAIVEIQDGYVIDTYVYLPGHCISFVCMLVMLTSLLMNRHMQSRPRKMFAFSCASFLLAATYNILSDFLYLAMIHKKISIQNCSVLRNFVLNPLAVQAVVDAVDRFTVIFGYGTMETVVYVFYVTAREF</sequence>
<evidence type="ECO:0000313" key="2">
    <source>
        <dbReference type="EMBL" id="RCN48500.1"/>
    </source>
</evidence>
<evidence type="ECO:0000313" key="3">
    <source>
        <dbReference type="Proteomes" id="UP000252519"/>
    </source>
</evidence>
<keyword evidence="1" id="KW-0472">Membrane</keyword>
<dbReference type="OrthoDB" id="5866451at2759"/>
<comment type="caution">
    <text evidence="2">The sequence shown here is derived from an EMBL/GenBank/DDBJ whole genome shotgun (WGS) entry which is preliminary data.</text>
</comment>
<gene>
    <name evidence="2" type="ORF">ANCCAN_05496</name>
</gene>
<feature type="transmembrane region" description="Helical" evidence="1">
    <location>
        <begin position="61"/>
        <end position="85"/>
    </location>
</feature>